<dbReference type="PROSITE" id="PS51205">
    <property type="entry name" value="VPS9"/>
    <property type="match status" value="1"/>
</dbReference>
<dbReference type="PANTHER" id="PTHR24170">
    <property type="entry name" value="ANKYRIN REPEAT DOMAIN-CONTAINING PROTEIN 27"/>
    <property type="match status" value="1"/>
</dbReference>
<dbReference type="InterPro" id="IPR051248">
    <property type="entry name" value="UPF0507/Ank_repeat_27"/>
</dbReference>
<comment type="caution">
    <text evidence="3">The sequence shown here is derived from an EMBL/GenBank/DDBJ whole genome shotgun (WGS) entry which is preliminary data.</text>
</comment>
<dbReference type="GO" id="GO:0030133">
    <property type="term" value="C:transport vesicle"/>
    <property type="evidence" value="ECO:0007669"/>
    <property type="project" value="TreeGrafter"/>
</dbReference>
<evidence type="ECO:0000256" key="1">
    <source>
        <dbReference type="SAM" id="MobiDB-lite"/>
    </source>
</evidence>
<proteinExistence type="predicted"/>
<dbReference type="GO" id="GO:0097422">
    <property type="term" value="C:tubular endosome"/>
    <property type="evidence" value="ECO:0007669"/>
    <property type="project" value="TreeGrafter"/>
</dbReference>
<accession>A0A196SM51</accession>
<dbReference type="PANTHER" id="PTHR24170:SF1">
    <property type="entry name" value="DOMAIN PROTEIN, PUTATIVE (AFU_ORTHOLOGUE AFUA_1G09870)-RELATED"/>
    <property type="match status" value="1"/>
</dbReference>
<dbReference type="GO" id="GO:0005770">
    <property type="term" value="C:late endosome"/>
    <property type="evidence" value="ECO:0007669"/>
    <property type="project" value="TreeGrafter"/>
</dbReference>
<feature type="region of interest" description="Disordered" evidence="1">
    <location>
        <begin position="617"/>
        <end position="646"/>
    </location>
</feature>
<dbReference type="GO" id="GO:0005886">
    <property type="term" value="C:plasma membrane"/>
    <property type="evidence" value="ECO:0007669"/>
    <property type="project" value="TreeGrafter"/>
</dbReference>
<reference evidence="3 4" key="1">
    <citation type="submission" date="2016-05" db="EMBL/GenBank/DDBJ databases">
        <title>Nuclear genome of Blastocystis sp. subtype 1 NandII.</title>
        <authorList>
            <person name="Gentekaki E."/>
            <person name="Curtis B."/>
            <person name="Stairs C."/>
            <person name="Eme L."/>
            <person name="Herman E."/>
            <person name="Klimes V."/>
            <person name="Arias M.C."/>
            <person name="Elias M."/>
            <person name="Hilliou F."/>
            <person name="Klute M."/>
            <person name="Malik S.-B."/>
            <person name="Pightling A."/>
            <person name="Rachubinski R."/>
            <person name="Salas D."/>
            <person name="Schlacht A."/>
            <person name="Suga H."/>
            <person name="Archibald J."/>
            <person name="Ball S.G."/>
            <person name="Clark G."/>
            <person name="Dacks J."/>
            <person name="Van Der Giezen M."/>
            <person name="Tsaousis A."/>
            <person name="Roger A."/>
        </authorList>
    </citation>
    <scope>NUCLEOTIDE SEQUENCE [LARGE SCALE GENOMIC DNA]</scope>
    <source>
        <strain evidence="4">ATCC 50177 / NandII</strain>
    </source>
</reference>
<dbReference type="Gene3D" id="1.20.1050.80">
    <property type="entry name" value="VPS9 domain"/>
    <property type="match status" value="1"/>
</dbReference>
<dbReference type="OrthoDB" id="411646at2759"/>
<dbReference type="SUPFAM" id="SSF109993">
    <property type="entry name" value="VPS9 domain"/>
    <property type="match status" value="1"/>
</dbReference>
<dbReference type="EMBL" id="LXWW01000034">
    <property type="protein sequence ID" value="OAO17356.1"/>
    <property type="molecule type" value="Genomic_DNA"/>
</dbReference>
<dbReference type="GO" id="GO:0005769">
    <property type="term" value="C:early endosome"/>
    <property type="evidence" value="ECO:0007669"/>
    <property type="project" value="TreeGrafter"/>
</dbReference>
<dbReference type="STRING" id="478820.A0A196SM51"/>
<dbReference type="GO" id="GO:0000149">
    <property type="term" value="F:SNARE binding"/>
    <property type="evidence" value="ECO:0007669"/>
    <property type="project" value="TreeGrafter"/>
</dbReference>
<organism evidence="3 4">
    <name type="scientific">Blastocystis sp. subtype 1 (strain ATCC 50177 / NandII)</name>
    <dbReference type="NCBI Taxonomy" id="478820"/>
    <lineage>
        <taxon>Eukaryota</taxon>
        <taxon>Sar</taxon>
        <taxon>Stramenopiles</taxon>
        <taxon>Bigyra</taxon>
        <taxon>Opalozoa</taxon>
        <taxon>Opalinata</taxon>
        <taxon>Blastocystidae</taxon>
        <taxon>Blastocystis</taxon>
    </lineage>
</organism>
<dbReference type="Proteomes" id="UP000078348">
    <property type="component" value="Unassembled WGS sequence"/>
</dbReference>
<name>A0A196SM51_BLAHN</name>
<dbReference type="InterPro" id="IPR003123">
    <property type="entry name" value="VPS9"/>
</dbReference>
<sequence length="704" mass="79832">MTDILVFDNEKAITSKLYQTMRRMNPQFEKDAFAKKWIVAIPLQYSIEGEKLTKQFVYAHIFQPSPFYLDQYVSLTGIQAEIKSNYLFITKNETGSENTQIERSCRILEDNEVFNEHDNSQSYHLLLIDKPVEGRYNQVNASHTGITALHRKSIDEIISYLTNDPQSSDAMQSLKRDVYFLTKGHKAPESVDRITDLKSRISLIIDAHYKLIAETNSHWSDCRSSQQRELILRCCIETYVLEELSSTIIPLFRQKDEKENRLLNGYLAFVRGGHPLTAEELSIKPILFTPQILRTAVIALNRLSTARSVLSQLKVIWEAMRSIHNETEAYLTKKCVKMELASDDLVPLMIMTLIQSSLTDLVSTVDYISEFDFTQLKERELGFCFSSFQVATVFLLAKAREHQLPLQQQPITPHAVLLSSSSAREQLLPPSQSLPQSGSFHATRRSRLLFNPDRLVYRSNEGCPPNSVCTQNTPSTPIGVSSTSVFSDLLHSYFHTESPVPPQVDTPHGEAKYWWNVRGNGRWSKDWQKGKFSLPWNYPLKKEEAKEETVAPEQNSPRIAAPLPVKEEKEEVPAKKKKYFCCCCLEGDEEETPLLTIPSTPIIPPVTLRPEVSRAASVPSTPLKPGLVRDPPAAFSSRTLPTSTSQFRFSRESADLTDAREMRRSFASADEGIGSFIQGLKNSCEPVVSSRDWSLSHNDSIRSE</sequence>
<dbReference type="Pfam" id="PF02204">
    <property type="entry name" value="VPS9"/>
    <property type="match status" value="1"/>
</dbReference>
<evidence type="ECO:0000259" key="2">
    <source>
        <dbReference type="PROSITE" id="PS51205"/>
    </source>
</evidence>
<evidence type="ECO:0000313" key="4">
    <source>
        <dbReference type="Proteomes" id="UP000078348"/>
    </source>
</evidence>
<dbReference type="InterPro" id="IPR037191">
    <property type="entry name" value="VPS9_dom_sf"/>
</dbReference>
<gene>
    <name evidence="3" type="ORF">AV274_0933</name>
</gene>
<protein>
    <recommendedName>
        <fullName evidence="2">VPS9 domain-containing protein</fullName>
    </recommendedName>
</protein>
<dbReference type="GO" id="GO:0005085">
    <property type="term" value="F:guanyl-nucleotide exchange factor activity"/>
    <property type="evidence" value="ECO:0007669"/>
    <property type="project" value="TreeGrafter"/>
</dbReference>
<dbReference type="GO" id="GO:0045022">
    <property type="term" value="P:early endosome to late endosome transport"/>
    <property type="evidence" value="ECO:0007669"/>
    <property type="project" value="TreeGrafter"/>
</dbReference>
<feature type="domain" description="VPS9" evidence="2">
    <location>
        <begin position="257"/>
        <end position="404"/>
    </location>
</feature>
<dbReference type="AlphaFoldDB" id="A0A196SM51"/>
<feature type="compositionally biased region" description="Polar residues" evidence="1">
    <location>
        <begin position="636"/>
        <end position="646"/>
    </location>
</feature>
<keyword evidence="4" id="KW-1185">Reference proteome</keyword>
<evidence type="ECO:0000313" key="3">
    <source>
        <dbReference type="EMBL" id="OAO17356.1"/>
    </source>
</evidence>